<evidence type="ECO:0000313" key="7">
    <source>
        <dbReference type="Proteomes" id="UP000184510"/>
    </source>
</evidence>
<dbReference type="Proteomes" id="UP000184510">
    <property type="component" value="Unassembled WGS sequence"/>
</dbReference>
<protein>
    <submittedName>
        <fullName evidence="6">Arylsulfatase A</fullName>
    </submittedName>
</protein>
<feature type="region of interest" description="Disordered" evidence="3">
    <location>
        <begin position="81"/>
        <end position="104"/>
    </location>
</feature>
<dbReference type="GO" id="GO:0004065">
    <property type="term" value="F:arylsulfatase activity"/>
    <property type="evidence" value="ECO:0007669"/>
    <property type="project" value="TreeGrafter"/>
</dbReference>
<dbReference type="PANTHER" id="PTHR42693:SF53">
    <property type="entry name" value="ENDO-4-O-SULFATASE"/>
    <property type="match status" value="1"/>
</dbReference>
<dbReference type="OrthoDB" id="225685at2"/>
<dbReference type="Pfam" id="PF00884">
    <property type="entry name" value="Sulfatase"/>
    <property type="match status" value="1"/>
</dbReference>
<evidence type="ECO:0000313" key="6">
    <source>
        <dbReference type="EMBL" id="SHJ40905.1"/>
    </source>
</evidence>
<feature type="region of interest" description="Disordered" evidence="3">
    <location>
        <begin position="665"/>
        <end position="687"/>
    </location>
</feature>
<evidence type="ECO:0000256" key="2">
    <source>
        <dbReference type="ARBA" id="ARBA00022801"/>
    </source>
</evidence>
<dbReference type="AlphaFoldDB" id="A0A1M6J2K5"/>
<dbReference type="Gene3D" id="3.40.720.10">
    <property type="entry name" value="Alkaline Phosphatase, subunit A"/>
    <property type="match status" value="1"/>
</dbReference>
<feature type="signal peptide" evidence="4">
    <location>
        <begin position="1"/>
        <end position="22"/>
    </location>
</feature>
<keyword evidence="4" id="KW-0732">Signal</keyword>
<evidence type="ECO:0000259" key="5">
    <source>
        <dbReference type="Pfam" id="PF00884"/>
    </source>
</evidence>
<keyword evidence="2" id="KW-0378">Hydrolase</keyword>
<dbReference type="Gene3D" id="2.60.120.260">
    <property type="entry name" value="Galactose-binding domain-like"/>
    <property type="match status" value="1"/>
</dbReference>
<accession>A0A1M6J2K5</accession>
<dbReference type="STRING" id="1123071.SAMN02745181_1988"/>
<dbReference type="InterPro" id="IPR008979">
    <property type="entry name" value="Galactose-bd-like_sf"/>
</dbReference>
<feature type="compositionally biased region" description="Basic and acidic residues" evidence="3">
    <location>
        <begin position="92"/>
        <end position="104"/>
    </location>
</feature>
<evidence type="ECO:0000256" key="1">
    <source>
        <dbReference type="ARBA" id="ARBA00008779"/>
    </source>
</evidence>
<dbReference type="InParanoid" id="A0A1M6J2K5"/>
<dbReference type="RefSeq" id="WP_143183557.1">
    <property type="nucleotide sequence ID" value="NZ_FQYR01000003.1"/>
</dbReference>
<dbReference type="SUPFAM" id="SSF49785">
    <property type="entry name" value="Galactose-binding domain-like"/>
    <property type="match status" value="1"/>
</dbReference>
<dbReference type="EMBL" id="FQYR01000003">
    <property type="protein sequence ID" value="SHJ40905.1"/>
    <property type="molecule type" value="Genomic_DNA"/>
</dbReference>
<evidence type="ECO:0000256" key="3">
    <source>
        <dbReference type="SAM" id="MobiDB-lite"/>
    </source>
</evidence>
<dbReference type="Gene3D" id="3.30.1120.10">
    <property type="match status" value="1"/>
</dbReference>
<organism evidence="6 7">
    <name type="scientific">Rubritalea squalenifaciens DSM 18772</name>
    <dbReference type="NCBI Taxonomy" id="1123071"/>
    <lineage>
        <taxon>Bacteria</taxon>
        <taxon>Pseudomonadati</taxon>
        <taxon>Verrucomicrobiota</taxon>
        <taxon>Verrucomicrobiia</taxon>
        <taxon>Verrucomicrobiales</taxon>
        <taxon>Rubritaleaceae</taxon>
        <taxon>Rubritalea</taxon>
    </lineage>
</organism>
<dbReference type="InterPro" id="IPR050738">
    <property type="entry name" value="Sulfatase"/>
</dbReference>
<sequence length="1040" mass="111541">MLKLLTHLLLTATTLLPVLSSADETPQPNIVYIYADDLGWGYIGANGQTQVKTPNLNALADSGVNFTRGYGCTVCSPARSSQQTGFHQGHTWTDRNDPDSSKAIRSDDTTIGDALKSVGYRTAYFGKWGYGADSAQNDPAINNPQTLPINHGYDIVLAELHHVRAHTFFQPTLWRSNTDDETPTTALVPNTIPNDATLPTYPAYQNDPGYPSTAYCDDSYAFAALDFVRSEAQDTSKPFFCLLAFQIPHTPLGNITSLPKWFDEYNDVAGSDSWPQDSKEFAAMVTRMDAHIGNLLAALEDPNNDGDKSDSVLDNTLIVFASDNGGQSSGEASSPLSFFSGNSNLRGAKGNIYEGAIRVPMLMKWKGKLAAGSTSSQVVDVTDMLPTFCELAGADIPVGLDGVSLAPTITGEGHQRTRDFIIHEAGSKASIIRGNYKLVKDGGYALYNLDSDPSESTDISASNTDLVNELTTLLLGERVTEPDNFANTYHTWTGADEASTSNASNWSDYDYSNNGTSYLSDSGSPQASWSTKMENTNASDNTAVADANIETLGIEIEGDSHLQILNLSSHTLTGRNEIRIGAKGKVSMENGTLDSLRWVDLQNKGEIEGSGTINATFYHSGTYTNTPTTETTIPGNGVELIQNGGFESGADTGGGDYSYTTLENWTTDGSSPNNDGAKPNNAKTGTYRGLIEGNTSNSNLVQNTGTSLLSGDVFTISFWHRGFSGWSTGEEAKVSLYYLDNSNNPVEIFGNTFALTNGTWVEASYTTTALSDSNAVGKNLYISLSPANGASGFASFDDVSLSRQGEEVTVPSARKLVVTSNYRASETASTVLSVAGKTTAAVDYTQIQVAGSAALDGSLSLDIDPSFTPSTGDTFTVLTAGLITGKYAHADDIINVGDHFFKITYNAQNVVLEKIAATANGTPHSWLDDNGLNSGDYDAADLEDSDNDGQPNWKEFISGTDPNSPSSVIGTIIQPEVGADGLTLSWDFKPNRLYYVETSTDLTNYITLDGPFSGEPSTYVYSIPNDLDGSRFYRIRVARR</sequence>
<dbReference type="InterPro" id="IPR000917">
    <property type="entry name" value="Sulfatase_N"/>
</dbReference>
<proteinExistence type="inferred from homology"/>
<reference evidence="6 7" key="1">
    <citation type="submission" date="2016-11" db="EMBL/GenBank/DDBJ databases">
        <authorList>
            <person name="Jaros S."/>
            <person name="Januszkiewicz K."/>
            <person name="Wedrychowicz H."/>
        </authorList>
    </citation>
    <scope>NUCLEOTIDE SEQUENCE [LARGE SCALE GENOMIC DNA]</scope>
    <source>
        <strain evidence="6 7">DSM 18772</strain>
    </source>
</reference>
<keyword evidence="7" id="KW-1185">Reference proteome</keyword>
<feature type="domain" description="Sulfatase N-terminal" evidence="5">
    <location>
        <begin position="28"/>
        <end position="394"/>
    </location>
</feature>
<dbReference type="SUPFAM" id="SSF53649">
    <property type="entry name" value="Alkaline phosphatase-like"/>
    <property type="match status" value="1"/>
</dbReference>
<name>A0A1M6J2K5_9BACT</name>
<comment type="similarity">
    <text evidence="1">Belongs to the sulfatase family.</text>
</comment>
<evidence type="ECO:0000256" key="4">
    <source>
        <dbReference type="SAM" id="SignalP"/>
    </source>
</evidence>
<feature type="compositionally biased region" description="Polar residues" evidence="3">
    <location>
        <begin position="665"/>
        <end position="674"/>
    </location>
</feature>
<dbReference type="PANTHER" id="PTHR42693">
    <property type="entry name" value="ARYLSULFATASE FAMILY MEMBER"/>
    <property type="match status" value="1"/>
</dbReference>
<gene>
    <name evidence="6" type="ORF">SAMN02745181_1988</name>
</gene>
<feature type="chain" id="PRO_5012183882" evidence="4">
    <location>
        <begin position="23"/>
        <end position="1040"/>
    </location>
</feature>
<dbReference type="InterPro" id="IPR017850">
    <property type="entry name" value="Alkaline_phosphatase_core_sf"/>
</dbReference>